<protein>
    <recommendedName>
        <fullName evidence="6">NAC domain-containing protein</fullName>
    </recommendedName>
</protein>
<sequence>MSINKPVNDEQRLVEEQEDRQEAGDRQQELVMPGFRFHPTEEELVEFYLRRKVEGKRFNVELITFLDLYRYDPWELPAMAAIVGVEDHPSLPRSLPSNSSMRPSSTSSSRGSGQSSNSERRNHSNNNHQYTAASVERSNAFQAAFGASVGLLSSHQHHHQHLFIDNNCITANDATTDGSSSNTTTTTTDNVTTTLGLAKNNNDNNNAIDPPATANAALSNKGNDSYCFGGTAATVLPSSSSSVLGLLLAEEAHHHHMHHQAKMNMLMRSPNDNYAEDTSSCIWKTKTQFAGASSSSLMVTNKLYQGSNINADDELHRLVLNYHQQQPLNQQLIQFHSSHYNLDSHHHPTTSQFSNVILPSQSHLLSLNNSLPGTSLNSNTTNPAAAFSDRLWEWNPIISEGNRSEYNSNNNSPFK</sequence>
<evidence type="ECO:0000256" key="4">
    <source>
        <dbReference type="ARBA" id="ARBA00023242"/>
    </source>
</evidence>
<dbReference type="Gramene" id="Kaladp1319s0001.1.v1.1">
    <property type="protein sequence ID" value="Kaladp1319s0001.1.v1.1"/>
    <property type="gene ID" value="Kaladp1319s0001.v1.1"/>
</dbReference>
<feature type="compositionally biased region" description="Low complexity" evidence="5">
    <location>
        <begin position="91"/>
        <end position="117"/>
    </location>
</feature>
<dbReference type="PROSITE" id="PS51005">
    <property type="entry name" value="NAC"/>
    <property type="match status" value="1"/>
</dbReference>
<feature type="compositionally biased region" description="Basic and acidic residues" evidence="5">
    <location>
        <begin position="7"/>
        <end position="28"/>
    </location>
</feature>
<dbReference type="Proteomes" id="UP000594263">
    <property type="component" value="Unplaced"/>
</dbReference>
<evidence type="ECO:0000256" key="2">
    <source>
        <dbReference type="ARBA" id="ARBA00023125"/>
    </source>
</evidence>
<dbReference type="PANTHER" id="PTHR31744">
    <property type="entry name" value="PROTEIN CUP-SHAPED COTYLEDON 2-RELATED"/>
    <property type="match status" value="1"/>
</dbReference>
<feature type="region of interest" description="Disordered" evidence="5">
    <location>
        <begin position="90"/>
        <end position="125"/>
    </location>
</feature>
<keyword evidence="4" id="KW-0539">Nucleus</keyword>
<dbReference type="SUPFAM" id="SSF101941">
    <property type="entry name" value="NAC domain"/>
    <property type="match status" value="1"/>
</dbReference>
<dbReference type="AlphaFoldDB" id="A0A7N1A9Z0"/>
<evidence type="ECO:0000313" key="7">
    <source>
        <dbReference type="EnsemblPlants" id="Kaladp1319s0001.1.v1.1"/>
    </source>
</evidence>
<dbReference type="InterPro" id="IPR036093">
    <property type="entry name" value="NAC_dom_sf"/>
</dbReference>
<feature type="domain" description="NAC" evidence="6">
    <location>
        <begin position="31"/>
        <end position="186"/>
    </location>
</feature>
<reference evidence="7" key="1">
    <citation type="submission" date="2021-01" db="UniProtKB">
        <authorList>
            <consortium name="EnsemblPlants"/>
        </authorList>
    </citation>
    <scope>IDENTIFICATION</scope>
</reference>
<keyword evidence="8" id="KW-1185">Reference proteome</keyword>
<dbReference type="GO" id="GO:0006355">
    <property type="term" value="P:regulation of DNA-templated transcription"/>
    <property type="evidence" value="ECO:0007669"/>
    <property type="project" value="InterPro"/>
</dbReference>
<dbReference type="EnsemblPlants" id="Kaladp1319s0001.1.v1.1">
    <property type="protein sequence ID" value="Kaladp1319s0001.1.v1.1"/>
    <property type="gene ID" value="Kaladp1319s0001.v1.1"/>
</dbReference>
<keyword evidence="3" id="KW-0804">Transcription</keyword>
<evidence type="ECO:0000256" key="3">
    <source>
        <dbReference type="ARBA" id="ARBA00023163"/>
    </source>
</evidence>
<dbReference type="Pfam" id="PF02365">
    <property type="entry name" value="NAM"/>
    <property type="match status" value="1"/>
</dbReference>
<keyword evidence="2" id="KW-0238">DNA-binding</keyword>
<evidence type="ECO:0000259" key="6">
    <source>
        <dbReference type="PROSITE" id="PS51005"/>
    </source>
</evidence>
<evidence type="ECO:0000313" key="8">
    <source>
        <dbReference type="Proteomes" id="UP000594263"/>
    </source>
</evidence>
<organism evidence="7 8">
    <name type="scientific">Kalanchoe fedtschenkoi</name>
    <name type="common">Lavender scallops</name>
    <name type="synonym">South American air plant</name>
    <dbReference type="NCBI Taxonomy" id="63787"/>
    <lineage>
        <taxon>Eukaryota</taxon>
        <taxon>Viridiplantae</taxon>
        <taxon>Streptophyta</taxon>
        <taxon>Embryophyta</taxon>
        <taxon>Tracheophyta</taxon>
        <taxon>Spermatophyta</taxon>
        <taxon>Magnoliopsida</taxon>
        <taxon>eudicotyledons</taxon>
        <taxon>Gunneridae</taxon>
        <taxon>Pentapetalae</taxon>
        <taxon>Saxifragales</taxon>
        <taxon>Crassulaceae</taxon>
        <taxon>Kalanchoe</taxon>
    </lineage>
</organism>
<evidence type="ECO:0000256" key="1">
    <source>
        <dbReference type="ARBA" id="ARBA00023015"/>
    </source>
</evidence>
<dbReference type="Gene3D" id="2.170.150.80">
    <property type="entry name" value="NAC domain"/>
    <property type="match status" value="1"/>
</dbReference>
<dbReference type="InterPro" id="IPR003441">
    <property type="entry name" value="NAC-dom"/>
</dbReference>
<evidence type="ECO:0000256" key="5">
    <source>
        <dbReference type="SAM" id="MobiDB-lite"/>
    </source>
</evidence>
<proteinExistence type="predicted"/>
<feature type="region of interest" description="Disordered" evidence="5">
    <location>
        <begin position="1"/>
        <end position="28"/>
    </location>
</feature>
<accession>A0A7N1A9Z0</accession>
<keyword evidence="1" id="KW-0805">Transcription regulation</keyword>
<dbReference type="GO" id="GO:0003677">
    <property type="term" value="F:DNA binding"/>
    <property type="evidence" value="ECO:0007669"/>
    <property type="project" value="UniProtKB-KW"/>
</dbReference>
<dbReference type="PANTHER" id="PTHR31744:SF194">
    <property type="entry name" value="OS01G0888300 PROTEIN"/>
    <property type="match status" value="1"/>
</dbReference>
<name>A0A7N1A9Z0_KALFE</name>